<proteinExistence type="predicted"/>
<evidence type="ECO:0000313" key="1">
    <source>
        <dbReference type="EMBL" id="KAK0493467.1"/>
    </source>
</evidence>
<keyword evidence="2" id="KW-1185">Reference proteome</keyword>
<accession>A0AA39UKU1</accession>
<sequence length="277" mass="31331">MSTNMTDSPDATQWSNLFMLVGVVAEQHYIPLHEDALSVYSDVKDVTDAMKLEKSHNSRKRALSVGCGSEHSIKRAKNLAGEVAVTSVSKVPVNLKLDKESDMVAKTNGAVSALGLRPSKPLPVQIQGITESATSIPDIDVSWIPQSYRNRSKIPDTRMHKLFLSQCSYLLPEYHENGGIKKRNEYEREAFLNADEWVEVRGGYEVRCQGCKSDIALDPREGRYYANLWVKHRSGCPGVYKAWLERNGWSLDSDREWFRRKKVVQQNSRSVAETLRT</sequence>
<name>A0AA39UKU1_9AGAR</name>
<gene>
    <name evidence="1" type="ORF">EDD18DRAFT_1356919</name>
</gene>
<dbReference type="EMBL" id="JAUEPU010000025">
    <property type="protein sequence ID" value="KAK0493467.1"/>
    <property type="molecule type" value="Genomic_DNA"/>
</dbReference>
<dbReference type="Proteomes" id="UP001175228">
    <property type="component" value="Unassembled WGS sequence"/>
</dbReference>
<protein>
    <submittedName>
        <fullName evidence="1">Uncharacterized protein</fullName>
    </submittedName>
</protein>
<evidence type="ECO:0000313" key="2">
    <source>
        <dbReference type="Proteomes" id="UP001175228"/>
    </source>
</evidence>
<comment type="caution">
    <text evidence="1">The sequence shown here is derived from an EMBL/GenBank/DDBJ whole genome shotgun (WGS) entry which is preliminary data.</text>
</comment>
<dbReference type="AlphaFoldDB" id="A0AA39UKU1"/>
<organism evidence="1 2">
    <name type="scientific">Armillaria luteobubalina</name>
    <dbReference type="NCBI Taxonomy" id="153913"/>
    <lineage>
        <taxon>Eukaryota</taxon>
        <taxon>Fungi</taxon>
        <taxon>Dikarya</taxon>
        <taxon>Basidiomycota</taxon>
        <taxon>Agaricomycotina</taxon>
        <taxon>Agaricomycetes</taxon>
        <taxon>Agaricomycetidae</taxon>
        <taxon>Agaricales</taxon>
        <taxon>Marasmiineae</taxon>
        <taxon>Physalacriaceae</taxon>
        <taxon>Armillaria</taxon>
    </lineage>
</organism>
<reference evidence="1" key="1">
    <citation type="submission" date="2023-06" db="EMBL/GenBank/DDBJ databases">
        <authorList>
            <consortium name="Lawrence Berkeley National Laboratory"/>
            <person name="Ahrendt S."/>
            <person name="Sahu N."/>
            <person name="Indic B."/>
            <person name="Wong-Bajracharya J."/>
            <person name="Merenyi Z."/>
            <person name="Ke H.-M."/>
            <person name="Monk M."/>
            <person name="Kocsube S."/>
            <person name="Drula E."/>
            <person name="Lipzen A."/>
            <person name="Balint B."/>
            <person name="Henrissat B."/>
            <person name="Andreopoulos B."/>
            <person name="Martin F.M."/>
            <person name="Harder C.B."/>
            <person name="Rigling D."/>
            <person name="Ford K.L."/>
            <person name="Foster G.D."/>
            <person name="Pangilinan J."/>
            <person name="Papanicolaou A."/>
            <person name="Barry K."/>
            <person name="LaButti K."/>
            <person name="Viragh M."/>
            <person name="Koriabine M."/>
            <person name="Yan M."/>
            <person name="Riley R."/>
            <person name="Champramary S."/>
            <person name="Plett K.L."/>
            <person name="Tsai I.J."/>
            <person name="Slot J."/>
            <person name="Sipos G."/>
            <person name="Plett J."/>
            <person name="Nagy L.G."/>
            <person name="Grigoriev I.V."/>
        </authorList>
    </citation>
    <scope>NUCLEOTIDE SEQUENCE</scope>
    <source>
        <strain evidence="1">HWK02</strain>
    </source>
</reference>